<name>A0A146FM29_ASPKA</name>
<protein>
    <submittedName>
        <fullName evidence="1">Similar to An08g01200</fullName>
    </submittedName>
</protein>
<proteinExistence type="predicted"/>
<sequence>MAMYNLNLLTNHNISEDRKEREDRRHGRLPVNHEEWDMVYFEPIGEIANAGSSFVGMSYDDDFMAAIDKLL</sequence>
<evidence type="ECO:0000313" key="1">
    <source>
        <dbReference type="EMBL" id="GAT26866.1"/>
    </source>
</evidence>
<accession>A0A146FM29</accession>
<dbReference type="Proteomes" id="UP000075230">
    <property type="component" value="Unassembled WGS sequence"/>
</dbReference>
<evidence type="ECO:0000313" key="2">
    <source>
        <dbReference type="Proteomes" id="UP000075230"/>
    </source>
</evidence>
<dbReference type="EMBL" id="BCWF01000021">
    <property type="protein sequence ID" value="GAT26866.1"/>
    <property type="molecule type" value="Genomic_DNA"/>
</dbReference>
<organism evidence="1 2">
    <name type="scientific">Aspergillus kawachii</name>
    <name type="common">White koji mold</name>
    <name type="synonym">Aspergillus awamori var. kawachi</name>
    <dbReference type="NCBI Taxonomy" id="1069201"/>
    <lineage>
        <taxon>Eukaryota</taxon>
        <taxon>Fungi</taxon>
        <taxon>Dikarya</taxon>
        <taxon>Ascomycota</taxon>
        <taxon>Pezizomycotina</taxon>
        <taxon>Eurotiomycetes</taxon>
        <taxon>Eurotiomycetidae</taxon>
        <taxon>Eurotiales</taxon>
        <taxon>Aspergillaceae</taxon>
        <taxon>Aspergillus</taxon>
        <taxon>Aspergillus subgen. Circumdati</taxon>
    </lineage>
</organism>
<reference evidence="1 2" key="1">
    <citation type="journal article" date="2016" name="DNA Res.">
        <title>Genome sequence of Aspergillus luchuensis NBRC 4314.</title>
        <authorList>
            <person name="Yamada O."/>
            <person name="Machida M."/>
            <person name="Hosoyama A."/>
            <person name="Goto M."/>
            <person name="Takahashi T."/>
            <person name="Futagami T."/>
            <person name="Yamagata Y."/>
            <person name="Takeuchi M."/>
            <person name="Kobayashi T."/>
            <person name="Koike H."/>
            <person name="Abe K."/>
            <person name="Asai K."/>
            <person name="Arita M."/>
            <person name="Fujita N."/>
            <person name="Fukuda K."/>
            <person name="Higa K."/>
            <person name="Horikawa H."/>
            <person name="Ishikawa T."/>
            <person name="Jinno K."/>
            <person name="Kato Y."/>
            <person name="Kirimura K."/>
            <person name="Mizutani O."/>
            <person name="Nakasone K."/>
            <person name="Sano M."/>
            <person name="Shiraishi Y."/>
            <person name="Tsukahara M."/>
            <person name="Gomi K."/>
        </authorList>
    </citation>
    <scope>NUCLEOTIDE SEQUENCE [LARGE SCALE GENOMIC DNA]</scope>
    <source>
        <strain evidence="1 2">RIB 2604</strain>
    </source>
</reference>
<comment type="caution">
    <text evidence="1">The sequence shown here is derived from an EMBL/GenBank/DDBJ whole genome shotgun (WGS) entry which is preliminary data.</text>
</comment>
<reference evidence="2" key="2">
    <citation type="submission" date="2016-02" db="EMBL/GenBank/DDBJ databases">
        <title>Genome sequencing of Aspergillus luchuensis NBRC 4314.</title>
        <authorList>
            <person name="Yamada O."/>
        </authorList>
    </citation>
    <scope>NUCLEOTIDE SEQUENCE [LARGE SCALE GENOMIC DNA]</scope>
    <source>
        <strain evidence="2">RIB 2604</strain>
    </source>
</reference>
<gene>
    <name evidence="1" type="ORF">RIB2604_02105490</name>
</gene>
<dbReference type="AlphaFoldDB" id="A0A146FM29"/>